<protein>
    <submittedName>
        <fullName evidence="1">Uncharacterized protein</fullName>
    </submittedName>
</protein>
<reference evidence="1 2" key="1">
    <citation type="journal article" date="2015" name="Int. J. Syst. Evol. Microbiol.">
        <title>Amycolatopsis rhabdoformis sp. nov., an actinomycete isolated from a tropical forest soil.</title>
        <authorList>
            <person name="Souza W.R."/>
            <person name="Silva R.E."/>
            <person name="Goodfellow M."/>
            <person name="Busarakam K."/>
            <person name="Figueiro F.S."/>
            <person name="Ferreira D."/>
            <person name="Rodrigues-Filho E."/>
            <person name="Moraes L.A.B."/>
            <person name="Zucchi T.D."/>
        </authorList>
    </citation>
    <scope>NUCLEOTIDE SEQUENCE [LARGE SCALE GENOMIC DNA]</scope>
    <source>
        <strain evidence="1 2">NCIMB 14900</strain>
    </source>
</reference>
<organism evidence="1 2">
    <name type="scientific">Amycolatopsis rhabdoformis</name>
    <dbReference type="NCBI Taxonomy" id="1448059"/>
    <lineage>
        <taxon>Bacteria</taxon>
        <taxon>Bacillati</taxon>
        <taxon>Actinomycetota</taxon>
        <taxon>Actinomycetes</taxon>
        <taxon>Pseudonocardiales</taxon>
        <taxon>Pseudonocardiaceae</taxon>
        <taxon>Amycolatopsis</taxon>
    </lineage>
</organism>
<evidence type="ECO:0000313" key="1">
    <source>
        <dbReference type="EMBL" id="WSE28401.1"/>
    </source>
</evidence>
<keyword evidence="2" id="KW-1185">Reference proteome</keyword>
<evidence type="ECO:0000313" key="2">
    <source>
        <dbReference type="Proteomes" id="UP001330812"/>
    </source>
</evidence>
<proteinExistence type="predicted"/>
<accession>A0ABZ1I387</accession>
<sequence>MTARLIFRPDAAAHSAKNAHAAPGFTIHPQDRTEDAQMVATPQVERTAADQPAEPTTYTYTPHELNRLISREISGRLLELADTLARNAAFLLANDQLPAAVKRTRALTYLDVADQLRSVGLDEVIRATLSEVAR</sequence>
<name>A0ABZ1I387_9PSEU</name>
<dbReference type="EMBL" id="CP142149">
    <property type="protein sequence ID" value="WSE28401.1"/>
    <property type="molecule type" value="Genomic_DNA"/>
</dbReference>
<dbReference type="RefSeq" id="WP_326567401.1">
    <property type="nucleotide sequence ID" value="NZ_CP142149.1"/>
</dbReference>
<gene>
    <name evidence="1" type="ORF">VSH64_37035</name>
</gene>
<dbReference type="Proteomes" id="UP001330812">
    <property type="component" value="Chromosome"/>
</dbReference>